<accession>A0A7V6A501</accession>
<organism evidence="2">
    <name type="scientific">Desulfobacca acetoxidans</name>
    <dbReference type="NCBI Taxonomy" id="60893"/>
    <lineage>
        <taxon>Bacteria</taxon>
        <taxon>Pseudomonadati</taxon>
        <taxon>Thermodesulfobacteriota</taxon>
        <taxon>Desulfobaccia</taxon>
        <taxon>Desulfobaccales</taxon>
        <taxon>Desulfobaccaceae</taxon>
        <taxon>Desulfobacca</taxon>
    </lineage>
</organism>
<name>A0A7V6A501_9BACT</name>
<dbReference type="Pfam" id="PF07498">
    <property type="entry name" value="Rho_N"/>
    <property type="match status" value="1"/>
</dbReference>
<feature type="domain" description="Rho termination factor-like N-terminal" evidence="1">
    <location>
        <begin position="1"/>
        <end position="36"/>
    </location>
</feature>
<gene>
    <name evidence="2" type="ORF">ENV52_11845</name>
</gene>
<dbReference type="AlphaFoldDB" id="A0A7V6A501"/>
<dbReference type="InterPro" id="IPR011112">
    <property type="entry name" value="Rho-like_N"/>
</dbReference>
<evidence type="ECO:0000259" key="1">
    <source>
        <dbReference type="SMART" id="SM00959"/>
    </source>
</evidence>
<dbReference type="InterPro" id="IPR036269">
    <property type="entry name" value="Rho_N_sf"/>
</dbReference>
<proteinExistence type="predicted"/>
<sequence length="59" mass="6941">MVVRDIRAKAREMGVKNYSKMSKTELIHAIQEKEGNTPCYQNIYDCQQLDCLWRAECQC</sequence>
<dbReference type="EMBL" id="DTGR01000184">
    <property type="protein sequence ID" value="HHS30379.1"/>
    <property type="molecule type" value="Genomic_DNA"/>
</dbReference>
<dbReference type="SUPFAM" id="SSF68912">
    <property type="entry name" value="Rho N-terminal domain-like"/>
    <property type="match status" value="1"/>
</dbReference>
<reference evidence="2" key="1">
    <citation type="journal article" date="2020" name="mSystems">
        <title>Genome- and Community-Level Interaction Insights into Carbon Utilization and Element Cycling Functions of Hydrothermarchaeota in Hydrothermal Sediment.</title>
        <authorList>
            <person name="Zhou Z."/>
            <person name="Liu Y."/>
            <person name="Xu W."/>
            <person name="Pan J."/>
            <person name="Luo Z.H."/>
            <person name="Li M."/>
        </authorList>
    </citation>
    <scope>NUCLEOTIDE SEQUENCE [LARGE SCALE GENOMIC DNA]</scope>
    <source>
        <strain evidence="2">SpSt-767</strain>
    </source>
</reference>
<comment type="caution">
    <text evidence="2">The sequence shown here is derived from an EMBL/GenBank/DDBJ whole genome shotgun (WGS) entry which is preliminary data.</text>
</comment>
<dbReference type="Gene3D" id="1.10.720.10">
    <property type="match status" value="1"/>
</dbReference>
<evidence type="ECO:0000313" key="2">
    <source>
        <dbReference type="EMBL" id="HHS30379.1"/>
    </source>
</evidence>
<dbReference type="GO" id="GO:0006353">
    <property type="term" value="P:DNA-templated transcription termination"/>
    <property type="evidence" value="ECO:0007669"/>
    <property type="project" value="InterPro"/>
</dbReference>
<dbReference type="SMART" id="SM00959">
    <property type="entry name" value="Rho_N"/>
    <property type="match status" value="1"/>
</dbReference>
<protein>
    <recommendedName>
        <fullName evidence="1">Rho termination factor-like N-terminal domain-containing protein</fullName>
    </recommendedName>
</protein>